<evidence type="ECO:0000256" key="10">
    <source>
        <dbReference type="ARBA" id="ARBA00024861"/>
    </source>
</evidence>
<comment type="similarity">
    <text evidence="3">Belongs to the ATP phosphoribosyltransferase family. Short subfamily.</text>
</comment>
<dbReference type="GO" id="GO:0000105">
    <property type="term" value="P:L-histidine biosynthetic process"/>
    <property type="evidence" value="ECO:0007669"/>
    <property type="project" value="UniProtKB-UniRule"/>
</dbReference>
<dbReference type="PROSITE" id="PS01316">
    <property type="entry name" value="ATP_P_PHORIBOSYLTR"/>
    <property type="match status" value="1"/>
</dbReference>
<keyword evidence="7 13" id="KW-0328">Glycosyltransferase</keyword>
<keyword evidence="9" id="KW-0368">Histidine biosynthesis</keyword>
<sequence>MAEPLIVALPSKGRLMEQAAGVLEKAGLAVERIGAARTYQGRLNGVDGVEVAFLSATEIAHMLREGTVHLGVTGEDLLDEHIADRDGAVDILHHMGFGHADVIVAVPQCWLDVATMADLDEVSVAFHARHGRRVRVATKYLNVTRRFFAEKGVRGYRIVESLGATEGAPAAGTAEVIVDITSTGATLKANHLKILDDGVILRSQAVLAANRAALADPRATEIARRVGEVLAAG</sequence>
<dbReference type="PANTHER" id="PTHR21403">
    <property type="entry name" value="ATP PHOSPHORIBOSYLTRANSFERASE ATP-PRTASE"/>
    <property type="match status" value="1"/>
</dbReference>
<organism evidence="13 14">
    <name type="scientific">Kaustia mangrovi</name>
    <dbReference type="NCBI Taxonomy" id="2593653"/>
    <lineage>
        <taxon>Bacteria</taxon>
        <taxon>Pseudomonadati</taxon>
        <taxon>Pseudomonadota</taxon>
        <taxon>Alphaproteobacteria</taxon>
        <taxon>Hyphomicrobiales</taxon>
        <taxon>Parvibaculaceae</taxon>
        <taxon>Kaustia</taxon>
    </lineage>
</organism>
<reference evidence="13 14" key="1">
    <citation type="submission" date="2020-06" db="EMBL/GenBank/DDBJ databases">
        <title>Genome sequence of 2 isolates from Red Sea Mangroves.</title>
        <authorList>
            <person name="Sefrji F."/>
            <person name="Michoud G."/>
            <person name="Merlino G."/>
            <person name="Daffonchio D."/>
        </authorList>
    </citation>
    <scope>NUCLEOTIDE SEQUENCE [LARGE SCALE GENOMIC DNA]</scope>
    <source>
        <strain evidence="13 14">R1DC25</strain>
    </source>
</reference>
<accession>A0A7S8C102</accession>
<keyword evidence="8 13" id="KW-0808">Transferase</keyword>
<evidence type="ECO:0000256" key="2">
    <source>
        <dbReference type="ARBA" id="ARBA00004667"/>
    </source>
</evidence>
<comment type="catalytic activity">
    <reaction evidence="1">
        <text>1-(5-phospho-beta-D-ribosyl)-ATP + diphosphate = 5-phospho-alpha-D-ribose 1-diphosphate + ATP</text>
        <dbReference type="Rhea" id="RHEA:18473"/>
        <dbReference type="ChEBI" id="CHEBI:30616"/>
        <dbReference type="ChEBI" id="CHEBI:33019"/>
        <dbReference type="ChEBI" id="CHEBI:58017"/>
        <dbReference type="ChEBI" id="CHEBI:73183"/>
        <dbReference type="EC" id="2.4.2.17"/>
    </reaction>
</comment>
<dbReference type="Gene3D" id="3.40.190.10">
    <property type="entry name" value="Periplasmic binding protein-like II"/>
    <property type="match status" value="2"/>
</dbReference>
<dbReference type="EMBL" id="CP058214">
    <property type="protein sequence ID" value="QPC41380.1"/>
    <property type="molecule type" value="Genomic_DNA"/>
</dbReference>
<dbReference type="KEGG" id="kmn:HW532_00655"/>
<dbReference type="EC" id="2.4.2.17" evidence="4 11"/>
<dbReference type="CDD" id="cd13593">
    <property type="entry name" value="PBP2_HisGL3"/>
    <property type="match status" value="1"/>
</dbReference>
<keyword evidence="14" id="KW-1185">Reference proteome</keyword>
<evidence type="ECO:0000259" key="12">
    <source>
        <dbReference type="Pfam" id="PF01634"/>
    </source>
</evidence>
<dbReference type="Proteomes" id="UP000593594">
    <property type="component" value="Chromosome"/>
</dbReference>
<dbReference type="PANTHER" id="PTHR21403:SF8">
    <property type="entry name" value="ATP PHOSPHORIBOSYLTRANSFERASE"/>
    <property type="match status" value="1"/>
</dbReference>
<name>A0A7S8C102_9HYPH</name>
<dbReference type="NCBIfam" id="TIGR00070">
    <property type="entry name" value="hisG"/>
    <property type="match status" value="1"/>
</dbReference>
<dbReference type="GO" id="GO:0003879">
    <property type="term" value="F:ATP phosphoribosyltransferase activity"/>
    <property type="evidence" value="ECO:0007669"/>
    <property type="project" value="UniProtKB-UniRule"/>
</dbReference>
<evidence type="ECO:0000313" key="13">
    <source>
        <dbReference type="EMBL" id="QPC41380.1"/>
    </source>
</evidence>
<dbReference type="InterPro" id="IPR001348">
    <property type="entry name" value="ATP_PRibTrfase_HisG"/>
</dbReference>
<evidence type="ECO:0000256" key="6">
    <source>
        <dbReference type="ARBA" id="ARBA00022605"/>
    </source>
</evidence>
<gene>
    <name evidence="13" type="ORF">HW532_00655</name>
</gene>
<comment type="function">
    <text evidence="10">Catalyzes the condensation of ATP and 5-phosphoribose 1-diphosphate to form N'-(5'-phosphoribosyl)-ATP (PR-ATP). Has a crucial role in the pathway because the rate of histidine biosynthesis seems to be controlled primarily by regulation of HisG enzymatic activity.</text>
</comment>
<dbReference type="InterPro" id="IPR013820">
    <property type="entry name" value="ATP_PRibTrfase_cat"/>
</dbReference>
<dbReference type="AlphaFoldDB" id="A0A7S8C102"/>
<protein>
    <recommendedName>
        <fullName evidence="5 11">ATP phosphoribosyltransferase</fullName>
        <ecNumber evidence="4 11">2.4.2.17</ecNumber>
    </recommendedName>
</protein>
<dbReference type="InterPro" id="IPR018198">
    <property type="entry name" value="ATP_PRibTrfase_CS"/>
</dbReference>
<feature type="domain" description="ATP phosphoribosyltransferase catalytic" evidence="12">
    <location>
        <begin position="56"/>
        <end position="225"/>
    </location>
</feature>
<keyword evidence="6" id="KW-0028">Amino-acid biosynthesis</keyword>
<dbReference type="UniPathway" id="UPA00031">
    <property type="reaction ID" value="UER00006"/>
</dbReference>
<evidence type="ECO:0000256" key="5">
    <source>
        <dbReference type="ARBA" id="ARBA00020998"/>
    </source>
</evidence>
<evidence type="ECO:0000256" key="7">
    <source>
        <dbReference type="ARBA" id="ARBA00022676"/>
    </source>
</evidence>
<dbReference type="SUPFAM" id="SSF53850">
    <property type="entry name" value="Periplasmic binding protein-like II"/>
    <property type="match status" value="1"/>
</dbReference>
<evidence type="ECO:0000313" key="14">
    <source>
        <dbReference type="Proteomes" id="UP000593594"/>
    </source>
</evidence>
<dbReference type="GO" id="GO:0005737">
    <property type="term" value="C:cytoplasm"/>
    <property type="evidence" value="ECO:0007669"/>
    <property type="project" value="InterPro"/>
</dbReference>
<comment type="pathway">
    <text evidence="2">Amino-acid biosynthesis; L-histidine biosynthesis; L-histidine from 5-phospho-alpha-D-ribose 1-diphosphate: step 1/9.</text>
</comment>
<evidence type="ECO:0000256" key="11">
    <source>
        <dbReference type="NCBIfam" id="TIGR00070"/>
    </source>
</evidence>
<proteinExistence type="inferred from homology"/>
<dbReference type="Pfam" id="PF01634">
    <property type="entry name" value="HisG"/>
    <property type="match status" value="1"/>
</dbReference>
<evidence type="ECO:0000256" key="1">
    <source>
        <dbReference type="ARBA" id="ARBA00000915"/>
    </source>
</evidence>
<evidence type="ECO:0000256" key="9">
    <source>
        <dbReference type="ARBA" id="ARBA00023102"/>
    </source>
</evidence>
<evidence type="ECO:0000256" key="8">
    <source>
        <dbReference type="ARBA" id="ARBA00022679"/>
    </source>
</evidence>
<evidence type="ECO:0000256" key="3">
    <source>
        <dbReference type="ARBA" id="ARBA00009489"/>
    </source>
</evidence>
<evidence type="ECO:0000256" key="4">
    <source>
        <dbReference type="ARBA" id="ARBA00011946"/>
    </source>
</evidence>